<name>A0A438ISB1_VITVI</name>
<comment type="subunit">
    <text evidence="11">F-type ATPases have 2 components, CF(1) - the catalytic core - and CF(0) - the membrane proton channel. CF(1) has five subunits: alpha(3), beta(3), gamma(1), delta(1), epsilon(1). CF(0) has four main subunits: a, b, b' and c.</text>
</comment>
<evidence type="ECO:0000313" key="13">
    <source>
        <dbReference type="Proteomes" id="UP000288805"/>
    </source>
</evidence>
<evidence type="ECO:0000256" key="4">
    <source>
        <dbReference type="ARBA" id="ARBA00022448"/>
    </source>
</evidence>
<dbReference type="PANTHER" id="PTHR11693">
    <property type="entry name" value="ATP SYNTHASE GAMMA CHAIN"/>
    <property type="match status" value="1"/>
</dbReference>
<dbReference type="Proteomes" id="UP000288805">
    <property type="component" value="Unassembled WGS sequence"/>
</dbReference>
<dbReference type="SUPFAM" id="SSF52943">
    <property type="entry name" value="ATP synthase (F1-ATPase), gamma subunit"/>
    <property type="match status" value="1"/>
</dbReference>
<gene>
    <name evidence="12" type="primary">ATPC1</name>
    <name evidence="12" type="ORF">CK203_021502</name>
</gene>
<dbReference type="GO" id="GO:0009535">
    <property type="term" value="C:chloroplast thylakoid membrane"/>
    <property type="evidence" value="ECO:0007669"/>
    <property type="project" value="UniProtKB-SubCell"/>
</dbReference>
<accession>A0A438ISB1</accession>
<comment type="subcellular location">
    <subcellularLocation>
        <location evidence="2">Plastid</location>
        <location evidence="2">Chloroplast thylakoid membrane</location>
        <topology evidence="2">Peripheral membrane protein</topology>
    </subcellularLocation>
</comment>
<evidence type="ECO:0000256" key="8">
    <source>
        <dbReference type="ARBA" id="ARBA00023196"/>
    </source>
</evidence>
<reference evidence="12 13" key="1">
    <citation type="journal article" date="2018" name="PLoS Genet.">
        <title>Population sequencing reveals clonal diversity and ancestral inbreeding in the grapevine cultivar Chardonnay.</title>
        <authorList>
            <person name="Roach M.J."/>
            <person name="Johnson D.L."/>
            <person name="Bohlmann J."/>
            <person name="van Vuuren H.J."/>
            <person name="Jones S.J."/>
            <person name="Pretorius I.S."/>
            <person name="Schmidt S.A."/>
            <person name="Borneman A.R."/>
        </authorList>
    </citation>
    <scope>NUCLEOTIDE SEQUENCE [LARGE SCALE GENOMIC DNA]</scope>
    <source>
        <strain evidence="13">cv. Chardonnay</strain>
        <tissue evidence="12">Leaf</tissue>
    </source>
</reference>
<comment type="function">
    <text evidence="1">Produces ATP from ADP in the presence of a proton gradient across the membrane. The gamma chain is believed to be important in regulating ATPase activity and the flow of protons through the CF(0) complex.</text>
</comment>
<evidence type="ECO:0000256" key="1">
    <source>
        <dbReference type="ARBA" id="ARBA00003456"/>
    </source>
</evidence>
<evidence type="ECO:0000256" key="9">
    <source>
        <dbReference type="ARBA" id="ARBA00023310"/>
    </source>
</evidence>
<evidence type="ECO:0000256" key="2">
    <source>
        <dbReference type="ARBA" id="ARBA00004525"/>
    </source>
</evidence>
<dbReference type="EMBL" id="QGNW01000086">
    <property type="protein sequence ID" value="RVW99598.1"/>
    <property type="molecule type" value="Genomic_DNA"/>
</dbReference>
<evidence type="ECO:0000256" key="3">
    <source>
        <dbReference type="ARBA" id="ARBA00007681"/>
    </source>
</evidence>
<evidence type="ECO:0000256" key="11">
    <source>
        <dbReference type="ARBA" id="ARBA00038805"/>
    </source>
</evidence>
<protein>
    <recommendedName>
        <fullName evidence="10">F-ATPase gamma subunit</fullName>
    </recommendedName>
</protein>
<comment type="caution">
    <text evidence="12">The sequence shown here is derived from an EMBL/GenBank/DDBJ whole genome shotgun (WGS) entry which is preliminary data.</text>
</comment>
<dbReference type="AlphaFoldDB" id="A0A438ISB1"/>
<comment type="similarity">
    <text evidence="3">Belongs to the ATPase gamma chain family.</text>
</comment>
<evidence type="ECO:0000256" key="6">
    <source>
        <dbReference type="ARBA" id="ARBA00023065"/>
    </source>
</evidence>
<proteinExistence type="inferred from homology"/>
<keyword evidence="9" id="KW-0066">ATP synthesis</keyword>
<dbReference type="PANTHER" id="PTHR11693:SF41">
    <property type="entry name" value="ATP SYNTHASE GAMMA CHAIN, CHLOROPLASTIC"/>
    <property type="match status" value="1"/>
</dbReference>
<evidence type="ECO:0000256" key="7">
    <source>
        <dbReference type="ARBA" id="ARBA00023136"/>
    </source>
</evidence>
<dbReference type="FunFam" id="1.10.287.80:FF:000003">
    <property type="entry name" value="ATP synthase gamma chain, chloroplastic"/>
    <property type="match status" value="1"/>
</dbReference>
<keyword evidence="8" id="KW-0139">CF(1)</keyword>
<evidence type="ECO:0000256" key="5">
    <source>
        <dbReference type="ARBA" id="ARBA00022781"/>
    </source>
</evidence>
<keyword evidence="4" id="KW-0813">Transport</keyword>
<keyword evidence="7" id="KW-0472">Membrane</keyword>
<organism evidence="12 13">
    <name type="scientific">Vitis vinifera</name>
    <name type="common">Grape</name>
    <dbReference type="NCBI Taxonomy" id="29760"/>
    <lineage>
        <taxon>Eukaryota</taxon>
        <taxon>Viridiplantae</taxon>
        <taxon>Streptophyta</taxon>
        <taxon>Embryophyta</taxon>
        <taxon>Tracheophyta</taxon>
        <taxon>Spermatophyta</taxon>
        <taxon>Magnoliopsida</taxon>
        <taxon>eudicotyledons</taxon>
        <taxon>Gunneridae</taxon>
        <taxon>Pentapetalae</taxon>
        <taxon>rosids</taxon>
        <taxon>Vitales</taxon>
        <taxon>Vitaceae</taxon>
        <taxon>Viteae</taxon>
        <taxon>Vitis</taxon>
    </lineage>
</organism>
<dbReference type="GO" id="GO:0046933">
    <property type="term" value="F:proton-transporting ATP synthase activity, rotational mechanism"/>
    <property type="evidence" value="ECO:0007669"/>
    <property type="project" value="InterPro"/>
</dbReference>
<evidence type="ECO:0000313" key="12">
    <source>
        <dbReference type="EMBL" id="RVW99598.1"/>
    </source>
</evidence>
<dbReference type="GO" id="GO:0045259">
    <property type="term" value="C:proton-transporting ATP synthase complex"/>
    <property type="evidence" value="ECO:0007669"/>
    <property type="project" value="UniProtKB-KW"/>
</dbReference>
<keyword evidence="6" id="KW-0406">Ion transport</keyword>
<dbReference type="InterPro" id="IPR035968">
    <property type="entry name" value="ATP_synth_F1_ATPase_gsu"/>
</dbReference>
<keyword evidence="5" id="KW-0375">Hydrogen ion transport</keyword>
<dbReference type="InterPro" id="IPR000131">
    <property type="entry name" value="ATP_synth_F1_gsu"/>
</dbReference>
<sequence>MMIKVNSYLMGPKDCVNFPKIAKAYNNKPFLLFSLSSLGHVLLHPPQWLSSKPSNPQRFLFSFQNPFRLLPCISPQMAPASPLYSFAANSRAPPTNRFHKEHPKITEAMKLVAAAKVRRAQEAVINGRPFSNTLVEVLHYINEQLQDDGVSVPLTESGL</sequence>
<dbReference type="Gene3D" id="1.10.287.80">
    <property type="entry name" value="ATP synthase, gamma subunit, helix hairpin domain"/>
    <property type="match status" value="1"/>
</dbReference>
<evidence type="ECO:0000256" key="10">
    <source>
        <dbReference type="ARBA" id="ARBA00031066"/>
    </source>
</evidence>